<evidence type="ECO:0000313" key="5">
    <source>
        <dbReference type="Proteomes" id="UP000740926"/>
    </source>
</evidence>
<gene>
    <name evidence="4" type="ORF">G6F50_012982</name>
</gene>
<protein>
    <recommendedName>
        <fullName evidence="3">HotDog ACOT-type domain-containing protein</fullName>
    </recommendedName>
</protein>
<accession>A0A9P7CHY3</accession>
<dbReference type="GO" id="GO:0005829">
    <property type="term" value="C:cytosol"/>
    <property type="evidence" value="ECO:0007669"/>
    <property type="project" value="TreeGrafter"/>
</dbReference>
<dbReference type="Proteomes" id="UP000740926">
    <property type="component" value="Unassembled WGS sequence"/>
</dbReference>
<comment type="caution">
    <text evidence="4">The sequence shown here is derived from an EMBL/GenBank/DDBJ whole genome shotgun (WGS) entry which is preliminary data.</text>
</comment>
<dbReference type="PANTHER" id="PTHR11049:SF24">
    <property type="entry name" value="CYTOSOLIC ACYL COENZYME A THIOESTER HYDROLASE"/>
    <property type="match status" value="1"/>
</dbReference>
<dbReference type="AlphaFoldDB" id="A0A9P7CHY3"/>
<keyword evidence="5" id="KW-1185">Reference proteome</keyword>
<evidence type="ECO:0000256" key="1">
    <source>
        <dbReference type="ARBA" id="ARBA00022801"/>
    </source>
</evidence>
<name>A0A9P7CHY3_9FUNG</name>
<dbReference type="InterPro" id="IPR006683">
    <property type="entry name" value="Thioestr_dom"/>
</dbReference>
<organism evidence="4 5">
    <name type="scientific">Rhizopus delemar</name>
    <dbReference type="NCBI Taxonomy" id="936053"/>
    <lineage>
        <taxon>Eukaryota</taxon>
        <taxon>Fungi</taxon>
        <taxon>Fungi incertae sedis</taxon>
        <taxon>Mucoromycota</taxon>
        <taxon>Mucoromycotina</taxon>
        <taxon>Mucoromycetes</taxon>
        <taxon>Mucorales</taxon>
        <taxon>Mucorineae</taxon>
        <taxon>Rhizopodaceae</taxon>
        <taxon>Rhizopus</taxon>
    </lineage>
</organism>
<dbReference type="InterPro" id="IPR033120">
    <property type="entry name" value="HOTDOG_ACOT"/>
</dbReference>
<evidence type="ECO:0000256" key="2">
    <source>
        <dbReference type="SAM" id="MobiDB-lite"/>
    </source>
</evidence>
<dbReference type="GO" id="GO:0009062">
    <property type="term" value="P:fatty acid catabolic process"/>
    <property type="evidence" value="ECO:0007669"/>
    <property type="project" value="TreeGrafter"/>
</dbReference>
<evidence type="ECO:0000313" key="4">
    <source>
        <dbReference type="EMBL" id="KAG1554535.1"/>
    </source>
</evidence>
<dbReference type="FunFam" id="3.10.129.10:FF:000047">
    <property type="entry name" value="Acyl-CoA thioester hydrolase"/>
    <property type="match status" value="1"/>
</dbReference>
<dbReference type="PANTHER" id="PTHR11049">
    <property type="entry name" value="ACYL COENZYME A THIOESTER HYDROLASE"/>
    <property type="match status" value="1"/>
</dbReference>
<dbReference type="Pfam" id="PF03061">
    <property type="entry name" value="4HBT"/>
    <property type="match status" value="1"/>
</dbReference>
<proteinExistence type="predicted"/>
<dbReference type="PROSITE" id="PS51770">
    <property type="entry name" value="HOTDOG_ACOT"/>
    <property type="match status" value="1"/>
</dbReference>
<sequence>MWWAISWPLQAAEAVSGRDYLLVGGAPDAPTPHRACTPQMLSGARQQVEVPAPPGGWSGQPQALDVVNVFAGEVRVQHGDREICGNMHDARTRDSRFRAGIGLVAVPPAGSHAPFVVSWQTPLQARWVPTRRQGAPRERRAAARLERLPGQVQQVERAPDAQRVIGQRHGHQQGGDAQRCAQHVEHEAQRHPAQRDQAGASTLADRSRDQRSTAMTPLPETVPPTEVRMAEIVFPNHTNHLGTLFGGQALAWMDKAAFLAAARYSRRTVVTARSDQVDFKLPIRIGQMVETIGRIVEVGRSSMKVEVELVAEDLHSGERKLCTRGHFVMIALDEEGHPIAVPPLPVA</sequence>
<reference evidence="4 5" key="1">
    <citation type="journal article" date="2020" name="Microb. Genom.">
        <title>Genetic diversity of clinical and environmental Mucorales isolates obtained from an investigation of mucormycosis cases among solid organ transplant recipients.</title>
        <authorList>
            <person name="Nguyen M.H."/>
            <person name="Kaul D."/>
            <person name="Muto C."/>
            <person name="Cheng S.J."/>
            <person name="Richter R.A."/>
            <person name="Bruno V.M."/>
            <person name="Liu G."/>
            <person name="Beyhan S."/>
            <person name="Sundermann A.J."/>
            <person name="Mounaud S."/>
            <person name="Pasculle A.W."/>
            <person name="Nierman W.C."/>
            <person name="Driscoll E."/>
            <person name="Cumbie R."/>
            <person name="Clancy C.J."/>
            <person name="Dupont C.L."/>
        </authorList>
    </citation>
    <scope>NUCLEOTIDE SEQUENCE [LARGE SCALE GENOMIC DNA]</scope>
    <source>
        <strain evidence="4 5">GL24</strain>
    </source>
</reference>
<feature type="domain" description="HotDog ACOT-type" evidence="3">
    <location>
        <begin position="223"/>
        <end position="335"/>
    </location>
</feature>
<dbReference type="InterPro" id="IPR029069">
    <property type="entry name" value="HotDog_dom_sf"/>
</dbReference>
<keyword evidence="1" id="KW-0378">Hydrolase</keyword>
<dbReference type="GO" id="GO:0006637">
    <property type="term" value="P:acyl-CoA metabolic process"/>
    <property type="evidence" value="ECO:0007669"/>
    <property type="project" value="TreeGrafter"/>
</dbReference>
<dbReference type="EMBL" id="JAANIU010004620">
    <property type="protein sequence ID" value="KAG1554535.1"/>
    <property type="molecule type" value="Genomic_DNA"/>
</dbReference>
<dbReference type="InterPro" id="IPR040170">
    <property type="entry name" value="Cytosol_ACT"/>
</dbReference>
<evidence type="ECO:0000259" key="3">
    <source>
        <dbReference type="PROSITE" id="PS51770"/>
    </source>
</evidence>
<dbReference type="SUPFAM" id="SSF54637">
    <property type="entry name" value="Thioesterase/thiol ester dehydrase-isomerase"/>
    <property type="match status" value="1"/>
</dbReference>
<dbReference type="CDD" id="cd03442">
    <property type="entry name" value="BFIT_BACH"/>
    <property type="match status" value="1"/>
</dbReference>
<dbReference type="GO" id="GO:0052816">
    <property type="term" value="F:long-chain fatty acyl-CoA hydrolase activity"/>
    <property type="evidence" value="ECO:0007669"/>
    <property type="project" value="TreeGrafter"/>
</dbReference>
<dbReference type="Gene3D" id="3.10.129.10">
    <property type="entry name" value="Hotdog Thioesterase"/>
    <property type="match status" value="1"/>
</dbReference>
<feature type="region of interest" description="Disordered" evidence="2">
    <location>
        <begin position="130"/>
        <end position="221"/>
    </location>
</feature>
<feature type="compositionally biased region" description="Basic and acidic residues" evidence="2">
    <location>
        <begin position="182"/>
        <end position="194"/>
    </location>
</feature>
<feature type="compositionally biased region" description="Basic and acidic residues" evidence="2">
    <location>
        <begin position="135"/>
        <end position="147"/>
    </location>
</feature>